<evidence type="ECO:0000313" key="2">
    <source>
        <dbReference type="Proteomes" id="UP001420932"/>
    </source>
</evidence>
<dbReference type="AlphaFoldDB" id="A0AAP0PA68"/>
<organism evidence="1 2">
    <name type="scientific">Stephania yunnanensis</name>
    <dbReference type="NCBI Taxonomy" id="152371"/>
    <lineage>
        <taxon>Eukaryota</taxon>
        <taxon>Viridiplantae</taxon>
        <taxon>Streptophyta</taxon>
        <taxon>Embryophyta</taxon>
        <taxon>Tracheophyta</taxon>
        <taxon>Spermatophyta</taxon>
        <taxon>Magnoliopsida</taxon>
        <taxon>Ranunculales</taxon>
        <taxon>Menispermaceae</taxon>
        <taxon>Menispermoideae</taxon>
        <taxon>Cissampelideae</taxon>
        <taxon>Stephania</taxon>
    </lineage>
</organism>
<dbReference type="EMBL" id="JBBNAF010000006">
    <property type="protein sequence ID" value="KAK9135714.1"/>
    <property type="molecule type" value="Genomic_DNA"/>
</dbReference>
<keyword evidence="2" id="KW-1185">Reference proteome</keyword>
<dbReference type="Proteomes" id="UP001420932">
    <property type="component" value="Unassembled WGS sequence"/>
</dbReference>
<comment type="caution">
    <text evidence="1">The sequence shown here is derived from an EMBL/GenBank/DDBJ whole genome shotgun (WGS) entry which is preliminary data.</text>
</comment>
<name>A0AAP0PA68_9MAGN</name>
<protein>
    <submittedName>
        <fullName evidence="1">Uncharacterized protein</fullName>
    </submittedName>
</protein>
<sequence>MRISEIAYQNPSVQTFDQSRSSIVLKSPNQLKTEPILILTSAAPADIDQ</sequence>
<reference evidence="1 2" key="1">
    <citation type="submission" date="2024-01" db="EMBL/GenBank/DDBJ databases">
        <title>Genome assemblies of Stephania.</title>
        <authorList>
            <person name="Yang L."/>
        </authorList>
    </citation>
    <scope>NUCLEOTIDE SEQUENCE [LARGE SCALE GENOMIC DNA]</scope>
    <source>
        <strain evidence="1">YNDBR</strain>
        <tissue evidence="1">Leaf</tissue>
    </source>
</reference>
<accession>A0AAP0PA68</accession>
<proteinExistence type="predicted"/>
<evidence type="ECO:0000313" key="1">
    <source>
        <dbReference type="EMBL" id="KAK9135714.1"/>
    </source>
</evidence>
<gene>
    <name evidence="1" type="ORF">Syun_015044</name>
</gene>